<name>A0A9N9RQY0_9DIPT</name>
<feature type="region of interest" description="Disordered" evidence="5">
    <location>
        <begin position="403"/>
        <end position="430"/>
    </location>
</feature>
<feature type="domain" description="PWWP" evidence="6">
    <location>
        <begin position="10"/>
        <end position="46"/>
    </location>
</feature>
<gene>
    <name evidence="7" type="ORF">CHIRRI_LOCUS4038</name>
</gene>
<evidence type="ECO:0000313" key="7">
    <source>
        <dbReference type="EMBL" id="CAG9801103.1"/>
    </source>
</evidence>
<dbReference type="EMBL" id="OU895877">
    <property type="protein sequence ID" value="CAG9801103.1"/>
    <property type="molecule type" value="Genomic_DNA"/>
</dbReference>
<accession>A0A9N9RQY0</accession>
<protein>
    <recommendedName>
        <fullName evidence="6">PWWP domain-containing protein</fullName>
    </recommendedName>
</protein>
<sequence length="430" mass="49715">MGKKTGVFTEGELVYAKVKGYSPWPAKITKVISKHKYGVYFYGTGETGNCKSEELDPYDDKNRGRFNTDRQMKKPDYKEAVDQIELAAKGNDPAPIIPADDSNKQTISNEEETIERMEDVSQTDDFDPEESQLQIAEEVPKSTPVPKKIKPVNKPKAVSTPIIQNLESETKENEEKVSRSGRKIKEKKMNNDEMDPDEVFSQPRKRLKVEEVRTNQNKPVHVQDLDDTAINDFCISKMHILQDPVRKQFLMTQYDMIKTVQDVKQALGLDDVDMDRALDSCKALNDKVVPNITKFMLQKYSNTVVTIKRLRNYIGNVESWNLEEKQLIEFQEKAKEIRDIASEIYSSLKKLFPEAPEDSSFWQFYTDQHKQFQEKYNKLDVTEVFEAFNEEELDLFLNKSTNNHDAEVPQLPDTAQMDEQEAEHEDNMSQ</sequence>
<evidence type="ECO:0000313" key="8">
    <source>
        <dbReference type="Proteomes" id="UP001153620"/>
    </source>
</evidence>
<comment type="similarity">
    <text evidence="2">Belongs to the HDGF family.</text>
</comment>
<dbReference type="InterPro" id="IPR036218">
    <property type="entry name" value="HIVI-bd_sf"/>
</dbReference>
<evidence type="ECO:0000256" key="5">
    <source>
        <dbReference type="SAM" id="MobiDB-lite"/>
    </source>
</evidence>
<dbReference type="PANTHER" id="PTHR12550:SF70">
    <property type="entry name" value="JIL-1 ANCHORING AND STABILIZING PROTEIN, ISOFORM A"/>
    <property type="match status" value="1"/>
</dbReference>
<proteinExistence type="inferred from homology"/>
<evidence type="ECO:0000256" key="4">
    <source>
        <dbReference type="ARBA" id="ARBA00023242"/>
    </source>
</evidence>
<dbReference type="OrthoDB" id="62853at2759"/>
<reference evidence="7" key="1">
    <citation type="submission" date="2022-01" db="EMBL/GenBank/DDBJ databases">
        <authorList>
            <person name="King R."/>
        </authorList>
    </citation>
    <scope>NUCLEOTIDE SEQUENCE</scope>
</reference>
<dbReference type="Gene3D" id="1.20.930.10">
    <property type="entry name" value="Conserved domain common to transcription factors TFIIS, elongin A, CRSP70"/>
    <property type="match status" value="1"/>
</dbReference>
<dbReference type="PANTHER" id="PTHR12550">
    <property type="entry name" value="HEPATOMA-DERIVED GROWTH FACTOR-RELATED"/>
    <property type="match status" value="1"/>
</dbReference>
<evidence type="ECO:0000256" key="3">
    <source>
        <dbReference type="ARBA" id="ARBA00023054"/>
    </source>
</evidence>
<dbReference type="SUPFAM" id="SSF140576">
    <property type="entry name" value="HIV integrase-binding domain"/>
    <property type="match status" value="1"/>
</dbReference>
<comment type="subcellular location">
    <subcellularLocation>
        <location evidence="1">Nucleus</location>
    </subcellularLocation>
</comment>
<dbReference type="InterPro" id="IPR000313">
    <property type="entry name" value="PWWP_dom"/>
</dbReference>
<dbReference type="PROSITE" id="PS50812">
    <property type="entry name" value="PWWP"/>
    <property type="match status" value="1"/>
</dbReference>
<keyword evidence="4" id="KW-0539">Nucleus</keyword>
<dbReference type="Gene3D" id="2.30.30.140">
    <property type="match status" value="1"/>
</dbReference>
<reference evidence="7" key="2">
    <citation type="submission" date="2022-10" db="EMBL/GenBank/DDBJ databases">
        <authorList>
            <consortium name="ENA_rothamsted_submissions"/>
            <consortium name="culmorum"/>
            <person name="King R."/>
        </authorList>
    </citation>
    <scope>NUCLEOTIDE SEQUENCE</scope>
</reference>
<dbReference type="AlphaFoldDB" id="A0A9N9RQY0"/>
<dbReference type="Proteomes" id="UP001153620">
    <property type="component" value="Chromosome 1"/>
</dbReference>
<dbReference type="SUPFAM" id="SSF63748">
    <property type="entry name" value="Tudor/PWWP/MBT"/>
    <property type="match status" value="1"/>
</dbReference>
<dbReference type="SMART" id="SM00293">
    <property type="entry name" value="PWWP"/>
    <property type="match status" value="1"/>
</dbReference>
<keyword evidence="3" id="KW-0175">Coiled coil</keyword>
<dbReference type="InterPro" id="IPR035441">
    <property type="entry name" value="TFIIS/LEDGF_dom_sf"/>
</dbReference>
<evidence type="ECO:0000256" key="2">
    <source>
        <dbReference type="ARBA" id="ARBA00005309"/>
    </source>
</evidence>
<dbReference type="Pfam" id="PF00855">
    <property type="entry name" value="PWWP"/>
    <property type="match status" value="1"/>
</dbReference>
<organism evidence="7 8">
    <name type="scientific">Chironomus riparius</name>
    <dbReference type="NCBI Taxonomy" id="315576"/>
    <lineage>
        <taxon>Eukaryota</taxon>
        <taxon>Metazoa</taxon>
        <taxon>Ecdysozoa</taxon>
        <taxon>Arthropoda</taxon>
        <taxon>Hexapoda</taxon>
        <taxon>Insecta</taxon>
        <taxon>Pterygota</taxon>
        <taxon>Neoptera</taxon>
        <taxon>Endopterygota</taxon>
        <taxon>Diptera</taxon>
        <taxon>Nematocera</taxon>
        <taxon>Chironomoidea</taxon>
        <taxon>Chironomidae</taxon>
        <taxon>Chironominae</taxon>
        <taxon>Chironomus</taxon>
    </lineage>
</organism>
<evidence type="ECO:0000256" key="1">
    <source>
        <dbReference type="ARBA" id="ARBA00004123"/>
    </source>
</evidence>
<evidence type="ECO:0000259" key="6">
    <source>
        <dbReference type="PROSITE" id="PS50812"/>
    </source>
</evidence>
<dbReference type="GO" id="GO:0005634">
    <property type="term" value="C:nucleus"/>
    <property type="evidence" value="ECO:0007669"/>
    <property type="project" value="UniProtKB-SubCell"/>
</dbReference>
<dbReference type="InterPro" id="IPR021567">
    <property type="entry name" value="LEDGF_IBD"/>
</dbReference>
<dbReference type="Pfam" id="PF11467">
    <property type="entry name" value="LEDGF"/>
    <property type="match status" value="1"/>
</dbReference>
<keyword evidence="8" id="KW-1185">Reference proteome</keyword>